<dbReference type="Pfam" id="PF00005">
    <property type="entry name" value="ABC_tran"/>
    <property type="match status" value="2"/>
</dbReference>
<dbReference type="Gene3D" id="3.40.50.300">
    <property type="entry name" value="P-loop containing nucleotide triphosphate hydrolases"/>
    <property type="match status" value="2"/>
</dbReference>
<dbReference type="SUPFAM" id="SSF52540">
    <property type="entry name" value="P-loop containing nucleoside triphosphate hydrolases"/>
    <property type="match status" value="2"/>
</dbReference>
<feature type="compositionally biased region" description="Basic and acidic residues" evidence="5">
    <location>
        <begin position="251"/>
        <end position="264"/>
    </location>
</feature>
<evidence type="ECO:0000313" key="6">
    <source>
        <dbReference type="EMBL" id="VDN63327.1"/>
    </source>
</evidence>
<dbReference type="GO" id="GO:0016887">
    <property type="term" value="F:ATP hydrolysis activity"/>
    <property type="evidence" value="ECO:0007669"/>
    <property type="project" value="InterPro"/>
</dbReference>
<sequence>MTDSPHIALERVSFRFADGVMLFEGLSEVFDDRHTGLVGRNGVGKTLLGRLLAGDLQPSEGRVVRQGRIAYLPQRIVAAADARVVDLAGCAHWFDAMQRVMRGQPHEDDIERLEGRWDLVERLQAALHEEGLGHLDVQTPAAQLSGGECSRIALLGALQADADLLILDEPGNHLDQASRTRLGQRLASRRGGVLLISHDRDLLAGMQRIVELSASGLRSYGGGYAFYQASREQEREAAWQTLNSARVERKRGERALRQQHERQQQRMASGLRQGKDSNQAKILLGMQKNRSESSAGRVATRLQAQRQKLDEQVRDAAAALDEEREVTLHGQAAPLPPGRRVLSWRDLRLPFGSAPLPDVELFGSRRMAIVGPNGCGKSSLLAVLSGRLAARSGECRVEVPWALLDQELHGLAPQESALEHLHRLAPGSAQSVLRTRLDHLGIGPDAALLPCARLSGGQRLKVALAGVLAREPQPRLLMLDEPDNFIDLDSRLALERFLRAYRGALLVVSHDGAFLDALALTDRLQWTAAGWLHEVL</sequence>
<name>A0A653B435_ECTOL</name>
<dbReference type="PANTHER" id="PTHR19211">
    <property type="entry name" value="ATP-BINDING TRANSPORT PROTEIN-RELATED"/>
    <property type="match status" value="1"/>
</dbReference>
<dbReference type="PROSITE" id="PS00211">
    <property type="entry name" value="ABC_TRANSPORTER_1"/>
    <property type="match status" value="1"/>
</dbReference>
<keyword evidence="2" id="KW-0547">Nucleotide-binding</keyword>
<keyword evidence="3" id="KW-0067">ATP-binding</keyword>
<evidence type="ECO:0000256" key="3">
    <source>
        <dbReference type="ARBA" id="ARBA00022840"/>
    </source>
</evidence>
<dbReference type="EMBL" id="LR130779">
    <property type="protein sequence ID" value="VDN63327.1"/>
    <property type="molecule type" value="Genomic_DNA"/>
</dbReference>
<dbReference type="InterPro" id="IPR027417">
    <property type="entry name" value="P-loop_NTPase"/>
</dbReference>
<keyword evidence="1" id="KW-0677">Repeat</keyword>
<dbReference type="AlphaFoldDB" id="A0A653B435"/>
<dbReference type="FunFam" id="3.40.50.300:FF:001320">
    <property type="entry name" value="Heme ABC transporter ATP-binding protein"/>
    <property type="match status" value="1"/>
</dbReference>
<feature type="region of interest" description="Disordered" evidence="5">
    <location>
        <begin position="251"/>
        <end position="277"/>
    </location>
</feature>
<gene>
    <name evidence="6" type="ORF">POT9AD_2352</name>
</gene>
<dbReference type="PROSITE" id="PS50893">
    <property type="entry name" value="ABC_TRANSPORTER_2"/>
    <property type="match status" value="1"/>
</dbReference>
<evidence type="ECO:0000256" key="5">
    <source>
        <dbReference type="SAM" id="MobiDB-lite"/>
    </source>
</evidence>
<keyword evidence="4" id="KW-0175">Coiled coil</keyword>
<reference evidence="6" key="1">
    <citation type="submission" date="2018-11" db="EMBL/GenBank/DDBJ databases">
        <authorList>
            <consortium name="Genoscope - CEA"/>
            <person name="William W."/>
        </authorList>
    </citation>
    <scope>NUCLEOTIDE SEQUENCE [LARGE SCALE GENOMIC DNA]</scope>
    <source>
        <strain evidence="6">T9AD</strain>
    </source>
</reference>
<dbReference type="InterPro" id="IPR017871">
    <property type="entry name" value="ABC_transporter-like_CS"/>
</dbReference>
<dbReference type="InterPro" id="IPR003593">
    <property type="entry name" value="AAA+_ATPase"/>
</dbReference>
<protein>
    <submittedName>
        <fullName evidence="6">ABC transporter ATPase</fullName>
    </submittedName>
</protein>
<dbReference type="OrthoDB" id="9808609at2"/>
<dbReference type="PANTHER" id="PTHR19211:SF6">
    <property type="entry name" value="BLL7188 PROTEIN"/>
    <property type="match status" value="1"/>
</dbReference>
<dbReference type="InterPro" id="IPR050611">
    <property type="entry name" value="ABCF"/>
</dbReference>
<accession>A0A653B435</accession>
<dbReference type="InterPro" id="IPR003439">
    <property type="entry name" value="ABC_transporter-like_ATP-bd"/>
</dbReference>
<evidence type="ECO:0000256" key="1">
    <source>
        <dbReference type="ARBA" id="ARBA00022737"/>
    </source>
</evidence>
<dbReference type="GO" id="GO:0005524">
    <property type="term" value="F:ATP binding"/>
    <property type="evidence" value="ECO:0007669"/>
    <property type="project" value="UniProtKB-KW"/>
</dbReference>
<evidence type="ECO:0000256" key="2">
    <source>
        <dbReference type="ARBA" id="ARBA00022741"/>
    </source>
</evidence>
<evidence type="ECO:0000256" key="4">
    <source>
        <dbReference type="SAM" id="Coils"/>
    </source>
</evidence>
<proteinExistence type="predicted"/>
<feature type="coiled-coil region" evidence="4">
    <location>
        <begin position="299"/>
        <end position="326"/>
    </location>
</feature>
<organism evidence="6">
    <name type="scientific">Ectopseudomonas oleovorans</name>
    <name type="common">Pseudomonas oleovorans</name>
    <dbReference type="NCBI Taxonomy" id="301"/>
    <lineage>
        <taxon>Bacteria</taxon>
        <taxon>Pseudomonadati</taxon>
        <taxon>Pseudomonadota</taxon>
        <taxon>Gammaproteobacteria</taxon>
        <taxon>Pseudomonadales</taxon>
        <taxon>Pseudomonadaceae</taxon>
        <taxon>Ectopseudomonas</taxon>
    </lineage>
</organism>
<dbReference type="SMART" id="SM00382">
    <property type="entry name" value="AAA"/>
    <property type="match status" value="2"/>
</dbReference>